<sequence>MSEIWLKPHVPDSFVDLHGLNTFSFFRISTKKSFYSQKSLLFTIVYSLPKLGHLFVFQADFEKYLLSYFVAMIIGDINIDLNQISFESGFLRNFCSNHLFITLFSNTHHTSSSHSWIDHCFIRDQSLLLQSSSFPF</sequence>
<dbReference type="AlphaFoldDB" id="A0A151K1I5"/>
<evidence type="ECO:0000313" key="2">
    <source>
        <dbReference type="Proteomes" id="UP000078541"/>
    </source>
</evidence>
<evidence type="ECO:0000313" key="1">
    <source>
        <dbReference type="EMBL" id="KYN45266.1"/>
    </source>
</evidence>
<dbReference type="EMBL" id="KQ981178">
    <property type="protein sequence ID" value="KYN45266.1"/>
    <property type="molecule type" value="Genomic_DNA"/>
</dbReference>
<dbReference type="Proteomes" id="UP000078541">
    <property type="component" value="Unassembled WGS sequence"/>
</dbReference>
<reference evidence="1 2" key="1">
    <citation type="submission" date="2016-03" db="EMBL/GenBank/DDBJ databases">
        <title>Trachymyrmex septentrionalis WGS genome.</title>
        <authorList>
            <person name="Nygaard S."/>
            <person name="Hu H."/>
            <person name="Boomsma J."/>
            <person name="Zhang G."/>
        </authorList>
    </citation>
    <scope>NUCLEOTIDE SEQUENCE [LARGE SCALE GENOMIC DNA]</scope>
    <source>
        <strain evidence="1">Tsep2-gDNA-1</strain>
        <tissue evidence="1">Whole body</tissue>
    </source>
</reference>
<gene>
    <name evidence="1" type="ORF">ALC56_00272</name>
</gene>
<name>A0A151K1I5_9HYME</name>
<protein>
    <submittedName>
        <fullName evidence="1">Uncharacterized protein</fullName>
    </submittedName>
</protein>
<keyword evidence="2" id="KW-1185">Reference proteome</keyword>
<accession>A0A151K1I5</accession>
<organism evidence="1 2">
    <name type="scientific">Trachymyrmex septentrionalis</name>
    <dbReference type="NCBI Taxonomy" id="34720"/>
    <lineage>
        <taxon>Eukaryota</taxon>
        <taxon>Metazoa</taxon>
        <taxon>Ecdysozoa</taxon>
        <taxon>Arthropoda</taxon>
        <taxon>Hexapoda</taxon>
        <taxon>Insecta</taxon>
        <taxon>Pterygota</taxon>
        <taxon>Neoptera</taxon>
        <taxon>Endopterygota</taxon>
        <taxon>Hymenoptera</taxon>
        <taxon>Apocrita</taxon>
        <taxon>Aculeata</taxon>
        <taxon>Formicoidea</taxon>
        <taxon>Formicidae</taxon>
        <taxon>Myrmicinae</taxon>
        <taxon>Trachymyrmex</taxon>
    </lineage>
</organism>
<proteinExistence type="predicted"/>